<dbReference type="SUPFAM" id="SSF52096">
    <property type="entry name" value="ClpP/crotonase"/>
    <property type="match status" value="1"/>
</dbReference>
<dbReference type="HAMAP" id="MF_00444">
    <property type="entry name" value="ClpP"/>
    <property type="match status" value="1"/>
</dbReference>
<keyword evidence="4 7" id="KW-0378">Hydrolase</keyword>
<comment type="subunit">
    <text evidence="7">Fourteen ClpP subunits assemble into 2 heptameric rings which stack back to back to give a disk-like structure with a central cavity, resembling the structure of eukaryotic proteasomes.</text>
</comment>
<dbReference type="InterPro" id="IPR023562">
    <property type="entry name" value="ClpP/TepA"/>
</dbReference>
<evidence type="ECO:0000313" key="13">
    <source>
        <dbReference type="Proteomes" id="UP000018680"/>
    </source>
</evidence>
<dbReference type="NCBIfam" id="NF009205">
    <property type="entry name" value="PRK12553.1"/>
    <property type="match status" value="1"/>
</dbReference>
<dbReference type="PRINTS" id="PR00127">
    <property type="entry name" value="CLPPROTEASEP"/>
</dbReference>
<dbReference type="Gene3D" id="3.90.226.10">
    <property type="entry name" value="2-enoyl-CoA Hydratase, Chain A, domain 1"/>
    <property type="match status" value="1"/>
</dbReference>
<dbReference type="GO" id="GO:0006515">
    <property type="term" value="P:protein quality control for misfolded or incompletely synthesized proteins"/>
    <property type="evidence" value="ECO:0007669"/>
    <property type="project" value="TreeGrafter"/>
</dbReference>
<keyword evidence="11" id="KW-0812">Transmembrane</keyword>
<evidence type="ECO:0000256" key="3">
    <source>
        <dbReference type="ARBA" id="ARBA00022670"/>
    </source>
</evidence>
<name>V5WKB4_9SPIO</name>
<dbReference type="InterPro" id="IPR029045">
    <property type="entry name" value="ClpP/crotonase-like_dom_sf"/>
</dbReference>
<evidence type="ECO:0000256" key="4">
    <source>
        <dbReference type="ARBA" id="ARBA00022801"/>
    </source>
</evidence>
<dbReference type="GO" id="GO:0004176">
    <property type="term" value="F:ATP-dependent peptidase activity"/>
    <property type="evidence" value="ECO:0007669"/>
    <property type="project" value="InterPro"/>
</dbReference>
<sequence>MNVQPHIRMEEEKSENSQQGQDPLILKMMKTRSILLSGEVNKELAERVIRSLLILEASGDEPIKVFIDSPGGDVDAGYAIFDMLRFVKPKVYTIGMGLVASAGALILLAADKEHRLGLPNSHYLIHQPLSGMRGVATDIEIHAKEIEKTKAKINKLISEETGKKLEVIEKDTDRDYWLNAEESLDYGLISRVITSRSELDD</sequence>
<dbReference type="AlphaFoldDB" id="V5WKB4"/>
<evidence type="ECO:0000256" key="9">
    <source>
        <dbReference type="RuleBase" id="RU003567"/>
    </source>
</evidence>
<dbReference type="GO" id="GO:0004252">
    <property type="term" value="F:serine-type endopeptidase activity"/>
    <property type="evidence" value="ECO:0007669"/>
    <property type="project" value="UniProtKB-UniRule"/>
</dbReference>
<dbReference type="PANTHER" id="PTHR10381:SF70">
    <property type="entry name" value="ATP-DEPENDENT CLP PROTEASE PROTEOLYTIC SUBUNIT"/>
    <property type="match status" value="1"/>
</dbReference>
<keyword evidence="5 7" id="KW-0720">Serine protease</keyword>
<comment type="similarity">
    <text evidence="1 7 9">Belongs to the peptidase S14 family.</text>
</comment>
<evidence type="ECO:0000256" key="10">
    <source>
        <dbReference type="SAM" id="MobiDB-lite"/>
    </source>
</evidence>
<keyword evidence="3 7" id="KW-0645">Protease</keyword>
<dbReference type="InterPro" id="IPR033135">
    <property type="entry name" value="ClpP_His_AS"/>
</dbReference>
<dbReference type="EMBL" id="CP006939">
    <property type="protein sequence ID" value="AHC16193.1"/>
    <property type="molecule type" value="Genomic_DNA"/>
</dbReference>
<dbReference type="InterPro" id="IPR001907">
    <property type="entry name" value="ClpP"/>
</dbReference>
<evidence type="ECO:0000256" key="8">
    <source>
        <dbReference type="PROSITE-ProRule" id="PRU10086"/>
    </source>
</evidence>
<keyword evidence="11" id="KW-1133">Transmembrane helix</keyword>
<comment type="catalytic activity">
    <reaction evidence="6 7 8">
        <text>Hydrolysis of proteins to small peptides in the presence of ATP and magnesium. alpha-casein is the usual test substrate. In the absence of ATP, only oligopeptides shorter than five residues are hydrolyzed (such as succinyl-Leu-Tyr-|-NHMec, and Leu-Tyr-Leu-|-Tyr-Trp, in which cleavage of the -Tyr-|-Leu- and -Tyr-|-Trp bonds also occurs).</text>
        <dbReference type="EC" id="3.4.21.92"/>
    </reaction>
</comment>
<accession>V5WKB4</accession>
<dbReference type="HOGENOM" id="CLU_058707_4_0_12"/>
<dbReference type="PANTHER" id="PTHR10381">
    <property type="entry name" value="ATP-DEPENDENT CLP PROTEASE PROTEOLYTIC SUBUNIT"/>
    <property type="match status" value="1"/>
</dbReference>
<evidence type="ECO:0000256" key="1">
    <source>
        <dbReference type="ARBA" id="ARBA00007039"/>
    </source>
</evidence>
<feature type="region of interest" description="Disordered" evidence="10">
    <location>
        <begin position="1"/>
        <end position="22"/>
    </location>
</feature>
<dbReference type="GO" id="GO:0009368">
    <property type="term" value="C:endopeptidase Clp complex"/>
    <property type="evidence" value="ECO:0007669"/>
    <property type="project" value="TreeGrafter"/>
</dbReference>
<dbReference type="GO" id="GO:0051117">
    <property type="term" value="F:ATPase binding"/>
    <property type="evidence" value="ECO:0007669"/>
    <property type="project" value="TreeGrafter"/>
</dbReference>
<evidence type="ECO:0000256" key="5">
    <source>
        <dbReference type="ARBA" id="ARBA00022825"/>
    </source>
</evidence>
<dbReference type="Proteomes" id="UP000018680">
    <property type="component" value="Chromosome"/>
</dbReference>
<protein>
    <recommendedName>
        <fullName evidence="7 9">ATP-dependent Clp protease proteolytic subunit</fullName>
        <ecNumber evidence="7">3.4.21.92</ecNumber>
    </recommendedName>
    <alternativeName>
        <fullName evidence="7">Endopeptidase Clp</fullName>
    </alternativeName>
</protein>
<dbReference type="KEGG" id="slr:L21SP2_2845"/>
<feature type="transmembrane region" description="Helical" evidence="11">
    <location>
        <begin position="91"/>
        <end position="110"/>
    </location>
</feature>
<proteinExistence type="inferred from homology"/>
<keyword evidence="11" id="KW-0472">Membrane</keyword>
<dbReference type="GO" id="GO:0005737">
    <property type="term" value="C:cytoplasm"/>
    <property type="evidence" value="ECO:0007669"/>
    <property type="project" value="UniProtKB-SubCell"/>
</dbReference>
<dbReference type="STRING" id="1307761.L21SP2_2845"/>
<evidence type="ECO:0000256" key="2">
    <source>
        <dbReference type="ARBA" id="ARBA00022490"/>
    </source>
</evidence>
<feature type="active site" evidence="7 8">
    <location>
        <position position="126"/>
    </location>
</feature>
<dbReference type="eggNOG" id="COG0740">
    <property type="taxonomic scope" value="Bacteria"/>
</dbReference>
<comment type="subcellular location">
    <subcellularLocation>
        <location evidence="7">Cytoplasm</location>
    </subcellularLocation>
</comment>
<evidence type="ECO:0000313" key="12">
    <source>
        <dbReference type="EMBL" id="AHC16193.1"/>
    </source>
</evidence>
<dbReference type="CDD" id="cd07017">
    <property type="entry name" value="S14_ClpP_2"/>
    <property type="match status" value="1"/>
</dbReference>
<feature type="active site" description="Nucleophile" evidence="7">
    <location>
        <position position="101"/>
    </location>
</feature>
<dbReference type="EC" id="3.4.21.92" evidence="7"/>
<evidence type="ECO:0000256" key="7">
    <source>
        <dbReference type="HAMAP-Rule" id="MF_00444"/>
    </source>
</evidence>
<comment type="function">
    <text evidence="7">Cleaves peptides in various proteins in a process that requires ATP hydrolysis. Has a chymotrypsin-like activity. Plays a major role in the degradation of misfolded proteins.</text>
</comment>
<keyword evidence="2 7" id="KW-0963">Cytoplasm</keyword>
<dbReference type="Pfam" id="PF00574">
    <property type="entry name" value="CLP_protease"/>
    <property type="match status" value="1"/>
</dbReference>
<evidence type="ECO:0000256" key="6">
    <source>
        <dbReference type="ARBA" id="ARBA00034021"/>
    </source>
</evidence>
<organism evidence="12 13">
    <name type="scientific">Salinispira pacifica</name>
    <dbReference type="NCBI Taxonomy" id="1307761"/>
    <lineage>
        <taxon>Bacteria</taxon>
        <taxon>Pseudomonadati</taxon>
        <taxon>Spirochaetota</taxon>
        <taxon>Spirochaetia</taxon>
        <taxon>Spirochaetales</taxon>
        <taxon>Spirochaetaceae</taxon>
        <taxon>Salinispira</taxon>
    </lineage>
</organism>
<dbReference type="NCBIfam" id="NF011089">
    <property type="entry name" value="PRK14512.1"/>
    <property type="match status" value="1"/>
</dbReference>
<gene>
    <name evidence="7" type="primary">clpP</name>
    <name evidence="12" type="ORF">L21SP2_2845</name>
</gene>
<evidence type="ECO:0000256" key="11">
    <source>
        <dbReference type="SAM" id="Phobius"/>
    </source>
</evidence>
<keyword evidence="13" id="KW-1185">Reference proteome</keyword>
<reference evidence="12 13" key="1">
    <citation type="journal article" date="2015" name="Stand. Genomic Sci.">
        <title>Complete genome sequence and description of Salinispira pacifica gen. nov., sp. nov., a novel spirochaete isolated form a hypersaline microbial mat.</title>
        <authorList>
            <person name="Ben Hania W."/>
            <person name="Joseph M."/>
            <person name="Schumann P."/>
            <person name="Bunk B."/>
            <person name="Fiebig A."/>
            <person name="Sproer C."/>
            <person name="Klenk H.P."/>
            <person name="Fardeau M.L."/>
            <person name="Spring S."/>
        </authorList>
    </citation>
    <scope>NUCLEOTIDE SEQUENCE [LARGE SCALE GENOMIC DNA]</scope>
    <source>
        <strain evidence="12 13">L21-RPul-D2</strain>
    </source>
</reference>
<dbReference type="PATRIC" id="fig|1307761.3.peg.2835"/>
<dbReference type="PROSITE" id="PS00382">
    <property type="entry name" value="CLP_PROTEASE_HIS"/>
    <property type="match status" value="1"/>
</dbReference>